<evidence type="ECO:0000313" key="3">
    <source>
        <dbReference type="Proteomes" id="UP001302602"/>
    </source>
</evidence>
<dbReference type="Proteomes" id="UP001302602">
    <property type="component" value="Unassembled WGS sequence"/>
</dbReference>
<comment type="caution">
    <text evidence="2">The sequence shown here is derived from an EMBL/GenBank/DDBJ whole genome shotgun (WGS) entry which is preliminary data.</text>
</comment>
<sequence length="242" mass="26405">MGQDEEEIGLTSQASGYLQRNRLTVSIPIVAIRHLPQDDVSRCGGVINCVCSQADDHVFFMHIPRPLGVVSRCLPLIIQQRLAIGRCSLLHSRPKSLGPTPSRIAGHLSPLPGHSSGEVGPSSASSGFRSLRPPPLAARKRQALRILNHIRSNTTHRRSTTMISTAMACDTTTNSLSSFSLVNGHSDSQPWKQSHNVKSPALAHSFVLDNNITFSAFKFVCRCGRNKTFSFILRSRPPSVHG</sequence>
<evidence type="ECO:0000256" key="1">
    <source>
        <dbReference type="SAM" id="MobiDB-lite"/>
    </source>
</evidence>
<gene>
    <name evidence="2" type="ORF">N657DRAFT_499803</name>
</gene>
<evidence type="ECO:0000313" key="2">
    <source>
        <dbReference type="EMBL" id="KAK4122335.1"/>
    </source>
</evidence>
<dbReference type="AlphaFoldDB" id="A0AAN6TY06"/>
<name>A0AAN6TY06_9PEZI</name>
<dbReference type="EMBL" id="MU853231">
    <property type="protein sequence ID" value="KAK4122335.1"/>
    <property type="molecule type" value="Genomic_DNA"/>
</dbReference>
<protein>
    <submittedName>
        <fullName evidence="2">Uncharacterized protein</fullName>
    </submittedName>
</protein>
<feature type="region of interest" description="Disordered" evidence="1">
    <location>
        <begin position="96"/>
        <end position="132"/>
    </location>
</feature>
<organism evidence="2 3">
    <name type="scientific">Parathielavia appendiculata</name>
    <dbReference type="NCBI Taxonomy" id="2587402"/>
    <lineage>
        <taxon>Eukaryota</taxon>
        <taxon>Fungi</taxon>
        <taxon>Dikarya</taxon>
        <taxon>Ascomycota</taxon>
        <taxon>Pezizomycotina</taxon>
        <taxon>Sordariomycetes</taxon>
        <taxon>Sordariomycetidae</taxon>
        <taxon>Sordariales</taxon>
        <taxon>Chaetomiaceae</taxon>
        <taxon>Parathielavia</taxon>
    </lineage>
</organism>
<keyword evidence="3" id="KW-1185">Reference proteome</keyword>
<reference evidence="2" key="2">
    <citation type="submission" date="2023-05" db="EMBL/GenBank/DDBJ databases">
        <authorList>
            <consortium name="Lawrence Berkeley National Laboratory"/>
            <person name="Steindorff A."/>
            <person name="Hensen N."/>
            <person name="Bonometti L."/>
            <person name="Westerberg I."/>
            <person name="Brannstrom I.O."/>
            <person name="Guillou S."/>
            <person name="Cros-Aarteil S."/>
            <person name="Calhoun S."/>
            <person name="Haridas S."/>
            <person name="Kuo A."/>
            <person name="Mondo S."/>
            <person name="Pangilinan J."/>
            <person name="Riley R."/>
            <person name="Labutti K."/>
            <person name="Andreopoulos B."/>
            <person name="Lipzen A."/>
            <person name="Chen C."/>
            <person name="Yanf M."/>
            <person name="Daum C."/>
            <person name="Ng V."/>
            <person name="Clum A."/>
            <person name="Ohm R."/>
            <person name="Martin F."/>
            <person name="Silar P."/>
            <person name="Natvig D."/>
            <person name="Lalanne C."/>
            <person name="Gautier V."/>
            <person name="Ament-Velasquez S.L."/>
            <person name="Kruys A."/>
            <person name="Hutchinson M.I."/>
            <person name="Powell A.J."/>
            <person name="Barry K."/>
            <person name="Miller A.N."/>
            <person name="Grigoriev I.V."/>
            <person name="Debuchy R."/>
            <person name="Gladieux P."/>
            <person name="Thoren M.H."/>
            <person name="Johannesson H."/>
        </authorList>
    </citation>
    <scope>NUCLEOTIDE SEQUENCE</scope>
    <source>
        <strain evidence="2">CBS 731.68</strain>
    </source>
</reference>
<proteinExistence type="predicted"/>
<dbReference type="GeneID" id="87824435"/>
<dbReference type="RefSeq" id="XP_062646106.1">
    <property type="nucleotide sequence ID" value="XM_062787665.1"/>
</dbReference>
<reference evidence="2" key="1">
    <citation type="journal article" date="2023" name="Mol. Phylogenet. Evol.">
        <title>Genome-scale phylogeny and comparative genomics of the fungal order Sordariales.</title>
        <authorList>
            <person name="Hensen N."/>
            <person name="Bonometti L."/>
            <person name="Westerberg I."/>
            <person name="Brannstrom I.O."/>
            <person name="Guillou S."/>
            <person name="Cros-Aarteil S."/>
            <person name="Calhoun S."/>
            <person name="Haridas S."/>
            <person name="Kuo A."/>
            <person name="Mondo S."/>
            <person name="Pangilinan J."/>
            <person name="Riley R."/>
            <person name="LaButti K."/>
            <person name="Andreopoulos B."/>
            <person name="Lipzen A."/>
            <person name="Chen C."/>
            <person name="Yan M."/>
            <person name="Daum C."/>
            <person name="Ng V."/>
            <person name="Clum A."/>
            <person name="Steindorff A."/>
            <person name="Ohm R.A."/>
            <person name="Martin F."/>
            <person name="Silar P."/>
            <person name="Natvig D.O."/>
            <person name="Lalanne C."/>
            <person name="Gautier V."/>
            <person name="Ament-Velasquez S.L."/>
            <person name="Kruys A."/>
            <person name="Hutchinson M.I."/>
            <person name="Powell A.J."/>
            <person name="Barry K."/>
            <person name="Miller A.N."/>
            <person name="Grigoriev I.V."/>
            <person name="Debuchy R."/>
            <person name="Gladieux P."/>
            <person name="Hiltunen Thoren M."/>
            <person name="Johannesson H."/>
        </authorList>
    </citation>
    <scope>NUCLEOTIDE SEQUENCE</scope>
    <source>
        <strain evidence="2">CBS 731.68</strain>
    </source>
</reference>
<accession>A0AAN6TY06</accession>
<feature type="compositionally biased region" description="Low complexity" evidence="1">
    <location>
        <begin position="115"/>
        <end position="127"/>
    </location>
</feature>